<evidence type="ECO:0000313" key="1">
    <source>
        <dbReference type="EMBL" id="KAF6169418.1"/>
    </source>
</evidence>
<protein>
    <submittedName>
        <fullName evidence="1">Uncharacterized protein</fullName>
    </submittedName>
</protein>
<proteinExistence type="predicted"/>
<dbReference type="PANTHER" id="PTHR47426">
    <property type="entry name" value="ACYL-COA N-ACYLTRANSFERASES (NAT) SUPERFAMILY PROTEIN"/>
    <property type="match status" value="1"/>
</dbReference>
<evidence type="ECO:0000313" key="2">
    <source>
        <dbReference type="Proteomes" id="UP000541444"/>
    </source>
</evidence>
<dbReference type="Proteomes" id="UP000541444">
    <property type="component" value="Unassembled WGS sequence"/>
</dbReference>
<name>A0A7J7NR71_9MAGN</name>
<reference evidence="1 2" key="1">
    <citation type="journal article" date="2020" name="IScience">
        <title>Genome Sequencing of the Endangered Kingdonia uniflora (Circaeasteraceae, Ranunculales) Reveals Potential Mechanisms of Evolutionary Specialization.</title>
        <authorList>
            <person name="Sun Y."/>
            <person name="Deng T."/>
            <person name="Zhang A."/>
            <person name="Moore M.J."/>
            <person name="Landis J.B."/>
            <person name="Lin N."/>
            <person name="Zhang H."/>
            <person name="Zhang X."/>
            <person name="Huang J."/>
            <person name="Zhang X."/>
            <person name="Sun H."/>
            <person name="Wang H."/>
        </authorList>
    </citation>
    <scope>NUCLEOTIDE SEQUENCE [LARGE SCALE GENOMIC DNA]</scope>
    <source>
        <strain evidence="1">TB1705</strain>
        <tissue evidence="1">Leaf</tissue>
    </source>
</reference>
<dbReference type="OrthoDB" id="41532at2759"/>
<dbReference type="PANTHER" id="PTHR47426:SF3">
    <property type="entry name" value="GCN5-RELATED N-ACETYLTRANSFERASE 6, CHLOROPLASTIC"/>
    <property type="match status" value="1"/>
</dbReference>
<gene>
    <name evidence="1" type="ORF">GIB67_001544</name>
</gene>
<dbReference type="EMBL" id="JACGCM010000661">
    <property type="protein sequence ID" value="KAF6169418.1"/>
    <property type="molecule type" value="Genomic_DNA"/>
</dbReference>
<organism evidence="1 2">
    <name type="scientific">Kingdonia uniflora</name>
    <dbReference type="NCBI Taxonomy" id="39325"/>
    <lineage>
        <taxon>Eukaryota</taxon>
        <taxon>Viridiplantae</taxon>
        <taxon>Streptophyta</taxon>
        <taxon>Embryophyta</taxon>
        <taxon>Tracheophyta</taxon>
        <taxon>Spermatophyta</taxon>
        <taxon>Magnoliopsida</taxon>
        <taxon>Ranunculales</taxon>
        <taxon>Circaeasteraceae</taxon>
        <taxon>Kingdonia</taxon>
    </lineage>
</organism>
<sequence length="176" mass="20584">MSSSVFKTAAWLRAESHWEDRPNDRYTESYKRKFADQEFNSIKRRCKGQQFQKCSCIVAVKIEEKNVKQTVLKSVVGTLDLSIRHLLLQGESFPRVISNSRVLYLHNILNALFKIECDDPFQNFYDVLDHEVIGEVVDPEEREKGKYMLIRDVEDYQQGLYDKPLMCFGCGIGWFS</sequence>
<accession>A0A7J7NR71</accession>
<dbReference type="AlphaFoldDB" id="A0A7J7NR71"/>
<keyword evidence="2" id="KW-1185">Reference proteome</keyword>
<comment type="caution">
    <text evidence="1">The sequence shown here is derived from an EMBL/GenBank/DDBJ whole genome shotgun (WGS) entry which is preliminary data.</text>
</comment>